<dbReference type="EMBL" id="LWBP01000001">
    <property type="protein sequence ID" value="OQP68478.1"/>
    <property type="molecule type" value="Genomic_DNA"/>
</dbReference>
<comment type="caution">
    <text evidence="1">The sequence shown here is derived from an EMBL/GenBank/DDBJ whole genome shotgun (WGS) entry which is preliminary data.</text>
</comment>
<dbReference type="STRING" id="550983.A4R26_01340"/>
<reference evidence="2" key="1">
    <citation type="submission" date="2016-04" db="EMBL/GenBank/DDBJ databases">
        <authorList>
            <person name="Chen L."/>
            <person name="Zhuang W."/>
            <person name="Wang G."/>
        </authorList>
    </citation>
    <scope>NUCLEOTIDE SEQUENCE [LARGE SCALE GENOMIC DNA]</scope>
    <source>
        <strain evidence="2">208</strain>
    </source>
</reference>
<keyword evidence="2" id="KW-1185">Reference proteome</keyword>
<organism evidence="1 2">
    <name type="scientific">Niastella populi</name>
    <dbReference type="NCBI Taxonomy" id="550983"/>
    <lineage>
        <taxon>Bacteria</taxon>
        <taxon>Pseudomonadati</taxon>
        <taxon>Bacteroidota</taxon>
        <taxon>Chitinophagia</taxon>
        <taxon>Chitinophagales</taxon>
        <taxon>Chitinophagaceae</taxon>
        <taxon>Niastella</taxon>
    </lineage>
</organism>
<evidence type="ECO:0000313" key="2">
    <source>
        <dbReference type="Proteomes" id="UP000192276"/>
    </source>
</evidence>
<sequence>MKTLIAIIFLLIADKALSQDDSNYVSSCNYFKENKLALNVIEPPDGYNLFYNCDSMLFVRGNFSDTIKIWTPGVEWAHTLDQFKDVVSKPNYGKTIFAKSIMSDGRILVVNCMETVFIFRNDSLYEVEDTVSKPKEYFSMLVDHVSGKMDETTYRHKKDSIDLLYKDRHAYVPKLIFAKNMFHRGKKKVTLSRKVNYEKDEIELEREWVENGKKCYVVRINNKFENEKTTYAYAINEDIKFIWWEGCGNRTQK</sequence>
<dbReference type="Proteomes" id="UP000192276">
    <property type="component" value="Unassembled WGS sequence"/>
</dbReference>
<gene>
    <name evidence="1" type="ORF">A4R26_01340</name>
</gene>
<dbReference type="RefSeq" id="WP_081158921.1">
    <property type="nucleotide sequence ID" value="NZ_LWBP01000001.1"/>
</dbReference>
<accession>A0A1V9GDE0</accession>
<proteinExistence type="predicted"/>
<name>A0A1V9GDE0_9BACT</name>
<evidence type="ECO:0000313" key="1">
    <source>
        <dbReference type="EMBL" id="OQP68478.1"/>
    </source>
</evidence>
<protein>
    <submittedName>
        <fullName evidence="1">Uncharacterized protein</fullName>
    </submittedName>
</protein>
<dbReference type="AlphaFoldDB" id="A0A1V9GDE0"/>
<dbReference type="OrthoDB" id="654686at2"/>